<dbReference type="Proteomes" id="UP001165190">
    <property type="component" value="Unassembled WGS sequence"/>
</dbReference>
<dbReference type="InterPro" id="IPR000253">
    <property type="entry name" value="FHA_dom"/>
</dbReference>
<keyword evidence="1" id="KW-0175">Coiled coil</keyword>
<feature type="compositionally biased region" description="Basic and acidic residues" evidence="2">
    <location>
        <begin position="719"/>
        <end position="729"/>
    </location>
</feature>
<gene>
    <name evidence="4" type="ORF">HRI_003579800</name>
</gene>
<evidence type="ECO:0000313" key="4">
    <source>
        <dbReference type="EMBL" id="GMI99105.1"/>
    </source>
</evidence>
<feature type="domain" description="FHA" evidence="3">
    <location>
        <begin position="117"/>
        <end position="167"/>
    </location>
</feature>
<dbReference type="InterPro" id="IPR050923">
    <property type="entry name" value="Cell_Proc_Reg/RNA_Proc"/>
</dbReference>
<keyword evidence="5" id="KW-1185">Reference proteome</keyword>
<feature type="compositionally biased region" description="Pro residues" evidence="2">
    <location>
        <begin position="37"/>
        <end position="47"/>
    </location>
</feature>
<feature type="compositionally biased region" description="Pro residues" evidence="2">
    <location>
        <begin position="1"/>
        <end position="10"/>
    </location>
</feature>
<proteinExistence type="predicted"/>
<feature type="region of interest" description="Disordered" evidence="2">
    <location>
        <begin position="477"/>
        <end position="549"/>
    </location>
</feature>
<feature type="compositionally biased region" description="Acidic residues" evidence="2">
    <location>
        <begin position="357"/>
        <end position="370"/>
    </location>
</feature>
<feature type="region of interest" description="Disordered" evidence="2">
    <location>
        <begin position="345"/>
        <end position="383"/>
    </location>
</feature>
<protein>
    <recommendedName>
        <fullName evidence="3">FHA domain-containing protein</fullName>
    </recommendedName>
</protein>
<feature type="coiled-coil region" evidence="1">
    <location>
        <begin position="311"/>
        <end position="338"/>
    </location>
</feature>
<feature type="compositionally biased region" description="Polar residues" evidence="2">
    <location>
        <begin position="11"/>
        <end position="22"/>
    </location>
</feature>
<evidence type="ECO:0000256" key="1">
    <source>
        <dbReference type="SAM" id="Coils"/>
    </source>
</evidence>
<organism evidence="4 5">
    <name type="scientific">Hibiscus trionum</name>
    <name type="common">Flower of an hour</name>
    <dbReference type="NCBI Taxonomy" id="183268"/>
    <lineage>
        <taxon>Eukaryota</taxon>
        <taxon>Viridiplantae</taxon>
        <taxon>Streptophyta</taxon>
        <taxon>Embryophyta</taxon>
        <taxon>Tracheophyta</taxon>
        <taxon>Spermatophyta</taxon>
        <taxon>Magnoliopsida</taxon>
        <taxon>eudicotyledons</taxon>
        <taxon>Gunneridae</taxon>
        <taxon>Pentapetalae</taxon>
        <taxon>rosids</taxon>
        <taxon>malvids</taxon>
        <taxon>Malvales</taxon>
        <taxon>Malvaceae</taxon>
        <taxon>Malvoideae</taxon>
        <taxon>Hibiscus</taxon>
    </lineage>
</organism>
<sequence length="729" mass="81357">MTAAMGPPPLRTSNPSTEPETVTQEESEPNSAKTSMGPPPPLPPPINPNLQNHQGEEKQSNSNSEPNSIENTLNSKQSSVPYTIPQWSGPPCHHFFLEVLKDGCIVDQFNVYEKGAYMFGRVDLCDFVLEHPTISRFHAVLQFRSSGEAYLYDLGSTHGTSVNKSQVTKRSYVDLHVGDVIRFGHSTRLYIFQGPSDLMPPEKDLKVIREAKIREEMLDREASLRRARAEASLSDGISWGMGEDAIEEAEDDADEVTWQTYKGQLTEKQEKTRDKIIKRTEKIAHMKKEIDAIRAKDISQGGLTQGQQTQIARNEQRMTQILEELESLEETLNDSIRESIGARAGKISRGKRKGGPEDDDEDLSSDDDEFYDRTKKKPTVQKVGETQSIETADSLLDKRDAITKEIEDKQELLLSENKMASETGLDNEAGDALDAYMSGLSSQLVLDRTMQFEKELSALQSELDRIYYLLKIADPTGEAAKKRDTKAQVPAPEKSKPPAAVVRKQTPKEPKKFSTSTEPENSSMQKEGVADVSTESTKKPEENIVSDTSEGKKAIYSVAKPQWLGAVENKEIKESIQVIEVYTHKVDEFVDYKDRKKVLGSVDNPQVEEPGIETAASGLIIRKQKQVEKPKADDKAPDQSTTSSTGAEEIAQNAVALLLRHTRGYHADEELFETPDMLSRNQSNNEKKPKRVLGPEKPSFLDSNPDESWVPPEGQSGDGRTKLNDRYGY</sequence>
<feature type="region of interest" description="Disordered" evidence="2">
    <location>
        <begin position="669"/>
        <end position="729"/>
    </location>
</feature>
<dbReference type="OrthoDB" id="444265at2759"/>
<feature type="compositionally biased region" description="Basic and acidic residues" evidence="2">
    <location>
        <begin position="625"/>
        <end position="637"/>
    </location>
</feature>
<dbReference type="Pfam" id="PF00498">
    <property type="entry name" value="FHA"/>
    <property type="match status" value="1"/>
</dbReference>
<evidence type="ECO:0000259" key="3">
    <source>
        <dbReference type="PROSITE" id="PS50006"/>
    </source>
</evidence>
<feature type="region of interest" description="Disordered" evidence="2">
    <location>
        <begin position="604"/>
        <end position="649"/>
    </location>
</feature>
<feature type="region of interest" description="Disordered" evidence="2">
    <location>
        <begin position="1"/>
        <end position="75"/>
    </location>
</feature>
<dbReference type="SUPFAM" id="SSF49879">
    <property type="entry name" value="SMAD/FHA domain"/>
    <property type="match status" value="1"/>
</dbReference>
<dbReference type="SMART" id="SM00240">
    <property type="entry name" value="FHA"/>
    <property type="match status" value="1"/>
</dbReference>
<dbReference type="PROSITE" id="PS50006">
    <property type="entry name" value="FHA_DOMAIN"/>
    <property type="match status" value="1"/>
</dbReference>
<dbReference type="PANTHER" id="PTHR23308">
    <property type="entry name" value="NUCLEAR INHIBITOR OF PROTEIN PHOSPHATASE-1"/>
    <property type="match status" value="1"/>
</dbReference>
<dbReference type="CDD" id="cd22677">
    <property type="entry name" value="FHA_Kanadaptin"/>
    <property type="match status" value="1"/>
</dbReference>
<name>A0A9W7IN11_HIBTR</name>
<evidence type="ECO:0000313" key="5">
    <source>
        <dbReference type="Proteomes" id="UP001165190"/>
    </source>
</evidence>
<comment type="caution">
    <text evidence="4">The sequence shown here is derived from an EMBL/GenBank/DDBJ whole genome shotgun (WGS) entry which is preliminary data.</text>
</comment>
<feature type="compositionally biased region" description="Low complexity" evidence="2">
    <location>
        <begin position="60"/>
        <end position="71"/>
    </location>
</feature>
<dbReference type="EMBL" id="BSYR01000033">
    <property type="protein sequence ID" value="GMI99105.1"/>
    <property type="molecule type" value="Genomic_DNA"/>
</dbReference>
<dbReference type="InterPro" id="IPR008984">
    <property type="entry name" value="SMAD_FHA_dom_sf"/>
</dbReference>
<accession>A0A9W7IN11</accession>
<dbReference type="AlphaFoldDB" id="A0A9W7IN11"/>
<feature type="compositionally biased region" description="Polar residues" evidence="2">
    <location>
        <begin position="513"/>
        <end position="525"/>
    </location>
</feature>
<dbReference type="FunFam" id="2.60.200.20:FF:000053">
    <property type="entry name" value="Os06g0275900 protein"/>
    <property type="match status" value="1"/>
</dbReference>
<dbReference type="Gene3D" id="2.60.200.20">
    <property type="match status" value="1"/>
</dbReference>
<reference evidence="4" key="1">
    <citation type="submission" date="2023-05" db="EMBL/GenBank/DDBJ databases">
        <title>Genome and transcriptome analyses reveal genes involved in the formation of fine ridges on petal epidermal cells in Hibiscus trionum.</title>
        <authorList>
            <person name="Koshimizu S."/>
            <person name="Masuda S."/>
            <person name="Ishii T."/>
            <person name="Shirasu K."/>
            <person name="Hoshino A."/>
            <person name="Arita M."/>
        </authorList>
    </citation>
    <scope>NUCLEOTIDE SEQUENCE</scope>
    <source>
        <strain evidence="4">Hamamatsu line</strain>
    </source>
</reference>
<evidence type="ECO:0000256" key="2">
    <source>
        <dbReference type="SAM" id="MobiDB-lite"/>
    </source>
</evidence>